<protein>
    <submittedName>
        <fullName evidence="2">Uncharacterized protein</fullName>
    </submittedName>
</protein>
<reference evidence="2 3" key="1">
    <citation type="submission" date="2019-03" db="EMBL/GenBank/DDBJ databases">
        <title>Rhodosporidium diobovatum UCD-FST 08-225 genome sequencing, assembly, and annotation.</title>
        <authorList>
            <person name="Fakankun I.U."/>
            <person name="Fristensky B."/>
            <person name="Levin D.B."/>
        </authorList>
    </citation>
    <scope>NUCLEOTIDE SEQUENCE [LARGE SCALE GENOMIC DNA]</scope>
    <source>
        <strain evidence="2 3">UCD-FST 08-225</strain>
    </source>
</reference>
<keyword evidence="3" id="KW-1185">Reference proteome</keyword>
<accession>A0A5C5FM74</accession>
<feature type="compositionally biased region" description="Low complexity" evidence="1">
    <location>
        <begin position="142"/>
        <end position="158"/>
    </location>
</feature>
<feature type="compositionally biased region" description="Polar residues" evidence="1">
    <location>
        <begin position="108"/>
        <end position="119"/>
    </location>
</feature>
<comment type="caution">
    <text evidence="2">The sequence shown here is derived from an EMBL/GenBank/DDBJ whole genome shotgun (WGS) entry which is preliminary data.</text>
</comment>
<gene>
    <name evidence="2" type="ORF">DMC30DRAFT_404503</name>
</gene>
<organism evidence="2 3">
    <name type="scientific">Rhodotorula diobovata</name>
    <dbReference type="NCBI Taxonomy" id="5288"/>
    <lineage>
        <taxon>Eukaryota</taxon>
        <taxon>Fungi</taxon>
        <taxon>Dikarya</taxon>
        <taxon>Basidiomycota</taxon>
        <taxon>Pucciniomycotina</taxon>
        <taxon>Microbotryomycetes</taxon>
        <taxon>Sporidiobolales</taxon>
        <taxon>Sporidiobolaceae</taxon>
        <taxon>Rhodotorula</taxon>
    </lineage>
</organism>
<dbReference type="Proteomes" id="UP000311382">
    <property type="component" value="Unassembled WGS sequence"/>
</dbReference>
<feature type="compositionally biased region" description="Pro residues" evidence="1">
    <location>
        <begin position="226"/>
        <end position="242"/>
    </location>
</feature>
<dbReference type="EMBL" id="SOZI01000166">
    <property type="protein sequence ID" value="TNY17938.1"/>
    <property type="molecule type" value="Genomic_DNA"/>
</dbReference>
<feature type="compositionally biased region" description="Low complexity" evidence="1">
    <location>
        <begin position="272"/>
        <end position="294"/>
    </location>
</feature>
<feature type="compositionally biased region" description="Basic residues" evidence="1">
    <location>
        <begin position="83"/>
        <end position="96"/>
    </location>
</feature>
<evidence type="ECO:0000313" key="3">
    <source>
        <dbReference type="Proteomes" id="UP000311382"/>
    </source>
</evidence>
<feature type="region of interest" description="Disordered" evidence="1">
    <location>
        <begin position="226"/>
        <end position="316"/>
    </location>
</feature>
<feature type="compositionally biased region" description="Gly residues" evidence="1">
    <location>
        <begin position="306"/>
        <end position="316"/>
    </location>
</feature>
<sequence length="339" mass="35623">MGRTGLLRDLVSEISCSVRATRARSAAGLLPPSFTANSHGHGSAGVPSPPRAIGSRKGQSVRMRVRQCCSYARAQRRGASGRCARRRGRARRRQRSLRTLAGSPPPGSTRSSKSPTQTDAAMPRSAQGGDPKQARGAGPRASRSPRYALLLPPSLPSLGAVHAHHPSTRTDAQAPHPPSDGLLRSLLCAPSPWRRPAPPGPRADVPRLAIARPAPRLHRVAPLHPLPAPVSARAPPPPPSPLAPAAQQPRARPRARPALRVAADSDRDARRAGAQGASPPLSPGGAHSRGGSRASRVRVDAAPGWGPRGGGEAVWGEGAGWPVRVLREPMRLLQLESRN</sequence>
<name>A0A5C5FM74_9BASI</name>
<feature type="region of interest" description="Disordered" evidence="1">
    <location>
        <begin position="30"/>
        <end position="206"/>
    </location>
</feature>
<evidence type="ECO:0000313" key="2">
    <source>
        <dbReference type="EMBL" id="TNY17938.1"/>
    </source>
</evidence>
<evidence type="ECO:0000256" key="1">
    <source>
        <dbReference type="SAM" id="MobiDB-lite"/>
    </source>
</evidence>
<proteinExistence type="predicted"/>
<dbReference type="AlphaFoldDB" id="A0A5C5FM74"/>